<comment type="caution">
    <text evidence="2">The sequence shown here is derived from an EMBL/GenBank/DDBJ whole genome shotgun (WGS) entry which is preliminary data.</text>
</comment>
<feature type="compositionally biased region" description="Basic and acidic residues" evidence="1">
    <location>
        <begin position="149"/>
        <end position="163"/>
    </location>
</feature>
<feature type="region of interest" description="Disordered" evidence="1">
    <location>
        <begin position="251"/>
        <end position="339"/>
    </location>
</feature>
<organism evidence="2 3">
    <name type="scientific">Rhodofomes roseus</name>
    <dbReference type="NCBI Taxonomy" id="34475"/>
    <lineage>
        <taxon>Eukaryota</taxon>
        <taxon>Fungi</taxon>
        <taxon>Dikarya</taxon>
        <taxon>Basidiomycota</taxon>
        <taxon>Agaricomycotina</taxon>
        <taxon>Agaricomycetes</taxon>
        <taxon>Polyporales</taxon>
        <taxon>Rhodofomes</taxon>
    </lineage>
</organism>
<feature type="compositionally biased region" description="Basic and acidic residues" evidence="1">
    <location>
        <begin position="190"/>
        <end position="201"/>
    </location>
</feature>
<feature type="compositionally biased region" description="Basic residues" evidence="1">
    <location>
        <begin position="139"/>
        <end position="148"/>
    </location>
</feature>
<feature type="region of interest" description="Disordered" evidence="1">
    <location>
        <begin position="1"/>
        <end position="99"/>
    </location>
</feature>
<accession>A0A4Y9YRC5</accession>
<feature type="compositionally biased region" description="Polar residues" evidence="1">
    <location>
        <begin position="283"/>
        <end position="292"/>
    </location>
</feature>
<evidence type="ECO:0000256" key="1">
    <source>
        <dbReference type="SAM" id="MobiDB-lite"/>
    </source>
</evidence>
<dbReference type="EMBL" id="SEKV01000083">
    <property type="protein sequence ID" value="TFY64935.1"/>
    <property type="molecule type" value="Genomic_DNA"/>
</dbReference>
<dbReference type="STRING" id="34475.A0A4Y9YRC5"/>
<proteinExistence type="predicted"/>
<dbReference type="Proteomes" id="UP000298390">
    <property type="component" value="Unassembled WGS sequence"/>
</dbReference>
<feature type="compositionally biased region" description="Polar residues" evidence="1">
    <location>
        <begin position="256"/>
        <end position="269"/>
    </location>
</feature>
<evidence type="ECO:0000313" key="3">
    <source>
        <dbReference type="Proteomes" id="UP000298390"/>
    </source>
</evidence>
<reference evidence="2 3" key="1">
    <citation type="submission" date="2019-01" db="EMBL/GenBank/DDBJ databases">
        <title>Genome sequencing of the rare red list fungi Fomitopsis rosea.</title>
        <authorList>
            <person name="Buettner E."/>
            <person name="Kellner H."/>
        </authorList>
    </citation>
    <scope>NUCLEOTIDE SEQUENCE [LARGE SCALE GENOMIC DNA]</scope>
    <source>
        <strain evidence="2 3">DSM 105464</strain>
    </source>
</reference>
<evidence type="ECO:0000313" key="2">
    <source>
        <dbReference type="EMBL" id="TFY64935.1"/>
    </source>
</evidence>
<dbReference type="AlphaFoldDB" id="A0A4Y9YRC5"/>
<gene>
    <name evidence="2" type="ORF">EVJ58_g2297</name>
</gene>
<feature type="region of interest" description="Disordered" evidence="1">
    <location>
        <begin position="138"/>
        <end position="215"/>
    </location>
</feature>
<sequence length="361" mass="39624">MRPQVSTKKRAPKKIDSARALSHSWPSGFARYKQETSKQSQEGTALAGGGKPLSAVGAKAFQTPARRARSPDSVADDQSVLGESSKSARARKTEAERIEFLQNDPLTEEVEAHRVFCKECQEWVDLAPKRKYVMQNWVTHRKQKHKQRGNSDKHDTSDLKSEVAADEDDGHVEDDNASVAASSVAPLETPRSEKSSRERPSNRITAMQRKLSLVNDPQVRKLTDQIVECAVCRAEVTVKGQVDYDLARWEGHKATCTKSTPRPATSSDQAGAAKVPPGAALQSPPSVASTDATAVGSDPSPSRGQKRPRDEDEEDSDQKRSVRPRSAFYEAPEGDSPGFLDWVTLPFRSFVRGFREGLSSG</sequence>
<feature type="compositionally biased region" description="Acidic residues" evidence="1">
    <location>
        <begin position="164"/>
        <end position="176"/>
    </location>
</feature>
<name>A0A4Y9YRC5_9APHY</name>
<protein>
    <submittedName>
        <fullName evidence="2">Uncharacterized protein</fullName>
    </submittedName>
</protein>